<dbReference type="NCBIfam" id="TIGR04183">
    <property type="entry name" value="Por_Secre_tail"/>
    <property type="match status" value="1"/>
</dbReference>
<evidence type="ECO:0000259" key="2">
    <source>
        <dbReference type="SMART" id="SM00458"/>
    </source>
</evidence>
<evidence type="ECO:0000313" key="3">
    <source>
        <dbReference type="EMBL" id="RFM29027.1"/>
    </source>
</evidence>
<dbReference type="PANTHER" id="PTHR30383:SF5">
    <property type="entry name" value="SGNH HYDROLASE-TYPE ESTERASE DOMAIN-CONTAINING PROTEIN"/>
    <property type="match status" value="1"/>
</dbReference>
<dbReference type="Proteomes" id="UP000261284">
    <property type="component" value="Unassembled WGS sequence"/>
</dbReference>
<dbReference type="InterPro" id="IPR026444">
    <property type="entry name" value="Secre_tail"/>
</dbReference>
<accession>A0A3E1NM99</accession>
<dbReference type="InterPro" id="IPR035992">
    <property type="entry name" value="Ricin_B-like_lectins"/>
</dbReference>
<feature type="signal peptide" evidence="1">
    <location>
        <begin position="1"/>
        <end position="22"/>
    </location>
</feature>
<dbReference type="InterPro" id="IPR011024">
    <property type="entry name" value="G_crystallin-like"/>
</dbReference>
<dbReference type="Gene3D" id="2.60.20.10">
    <property type="entry name" value="Crystallins"/>
    <property type="match status" value="1"/>
</dbReference>
<sequence>MKTLFTLSLAIQLLCCALPLAAQTRVVCVGNSVTAGYGLSDPGTQAWPAQLGTLLGNQYTVLNCGVSGTTMLKKAPSPYWNTSAFTTAKNFDPQILIISLGTNDAHPDNWIYKNDFYNDYASMIDAFRQNGRNPAIYVVYPVACYADNAQIANLQNEVIPLITQISINKGATVIDFNSPTQNKRNTLYNDNLHPNAAGAAILGATAYAIITPAIPTFYSNCSYGGYGIKLGIGDYTYSALSAKGIANDDISSIKIPAGYKAMVYADDNFGGSTATFTGNDDCLGDNGWDNRITSIKIRANGVTGKSGTYSLQNRNSGKYMDVAGGNPADGTNILQWTGTGATNQQFTLTDLGDGTYKIINVATGKAVDVVYASTNNVANVQQWTYSGNYNQQFILLAADNNYYKLKAAHSGRVVEVYGGGLNAGDNIDQYDDNNQTHGQWKLAAPGSTARTGNAIAASPVTTAKQDAGEKTITLFPNPATGIVTLTNVPANTDIHLFDLNGRETLRKKSHTVAGNITINVSNLSAGTYLVKVGNGSKNSFKLIKQ</sequence>
<dbReference type="InterPro" id="IPR000772">
    <property type="entry name" value="Ricin_B_lectin"/>
</dbReference>
<dbReference type="SMART" id="SM00458">
    <property type="entry name" value="RICIN"/>
    <property type="match status" value="1"/>
</dbReference>
<feature type="domain" description="Ricin B lectin" evidence="2">
    <location>
        <begin position="306"/>
        <end position="443"/>
    </location>
</feature>
<dbReference type="Gene3D" id="2.80.10.50">
    <property type="match status" value="3"/>
</dbReference>
<dbReference type="SUPFAM" id="SSF52266">
    <property type="entry name" value="SGNH hydrolase"/>
    <property type="match status" value="1"/>
</dbReference>
<organism evidence="3 4">
    <name type="scientific">Deminuibacter soli</name>
    <dbReference type="NCBI Taxonomy" id="2291815"/>
    <lineage>
        <taxon>Bacteria</taxon>
        <taxon>Pseudomonadati</taxon>
        <taxon>Bacteroidota</taxon>
        <taxon>Chitinophagia</taxon>
        <taxon>Chitinophagales</taxon>
        <taxon>Chitinophagaceae</taxon>
        <taxon>Deminuibacter</taxon>
    </lineage>
</organism>
<dbReference type="CDD" id="cd00161">
    <property type="entry name" value="beta-trefoil_Ricin-like"/>
    <property type="match status" value="1"/>
</dbReference>
<evidence type="ECO:0000256" key="1">
    <source>
        <dbReference type="SAM" id="SignalP"/>
    </source>
</evidence>
<dbReference type="InterPro" id="IPR051532">
    <property type="entry name" value="Ester_Hydrolysis_Enzymes"/>
</dbReference>
<name>A0A3E1NM99_9BACT</name>
<dbReference type="EMBL" id="QTJU01000002">
    <property type="protein sequence ID" value="RFM29027.1"/>
    <property type="molecule type" value="Genomic_DNA"/>
</dbReference>
<dbReference type="GO" id="GO:0004622">
    <property type="term" value="F:phosphatidylcholine lysophospholipase activity"/>
    <property type="evidence" value="ECO:0007669"/>
    <property type="project" value="TreeGrafter"/>
</dbReference>
<dbReference type="AlphaFoldDB" id="A0A3E1NM99"/>
<keyword evidence="4" id="KW-1185">Reference proteome</keyword>
<dbReference type="SUPFAM" id="SSF49695">
    <property type="entry name" value="gamma-Crystallin-like"/>
    <property type="match status" value="1"/>
</dbReference>
<dbReference type="Gene3D" id="2.60.120.380">
    <property type="match status" value="1"/>
</dbReference>
<proteinExistence type="predicted"/>
<keyword evidence="1" id="KW-0732">Signal</keyword>
<dbReference type="Pfam" id="PF18962">
    <property type="entry name" value="Por_Secre_tail"/>
    <property type="match status" value="1"/>
</dbReference>
<feature type="chain" id="PRO_5017788511" evidence="1">
    <location>
        <begin position="23"/>
        <end position="545"/>
    </location>
</feature>
<dbReference type="RefSeq" id="WP_116847011.1">
    <property type="nucleotide sequence ID" value="NZ_QTJU01000002.1"/>
</dbReference>
<dbReference type="Pfam" id="PF13472">
    <property type="entry name" value="Lipase_GDSL_2"/>
    <property type="match status" value="1"/>
</dbReference>
<dbReference type="OrthoDB" id="954626at2"/>
<dbReference type="PROSITE" id="PS50231">
    <property type="entry name" value="RICIN_B_LECTIN"/>
    <property type="match status" value="1"/>
</dbReference>
<dbReference type="InterPro" id="IPR036514">
    <property type="entry name" value="SGNH_hydro_sf"/>
</dbReference>
<dbReference type="Gene3D" id="3.40.50.1110">
    <property type="entry name" value="SGNH hydrolase"/>
    <property type="match status" value="1"/>
</dbReference>
<dbReference type="SUPFAM" id="SSF50370">
    <property type="entry name" value="Ricin B-like lectins"/>
    <property type="match status" value="1"/>
</dbReference>
<dbReference type="InterPro" id="IPR013830">
    <property type="entry name" value="SGNH_hydro"/>
</dbReference>
<gene>
    <name evidence="3" type="ORF">DXN05_09695</name>
</gene>
<dbReference type="PANTHER" id="PTHR30383">
    <property type="entry name" value="THIOESTERASE 1/PROTEASE 1/LYSOPHOSPHOLIPASE L1"/>
    <property type="match status" value="1"/>
</dbReference>
<evidence type="ECO:0000313" key="4">
    <source>
        <dbReference type="Proteomes" id="UP000261284"/>
    </source>
</evidence>
<protein>
    <submittedName>
        <fullName evidence="3">T9SS C-terminal target domain-containing protein</fullName>
    </submittedName>
</protein>
<dbReference type="Pfam" id="PF14200">
    <property type="entry name" value="RicinB_lectin_2"/>
    <property type="match status" value="2"/>
</dbReference>
<reference evidence="3 4" key="1">
    <citation type="submission" date="2018-08" db="EMBL/GenBank/DDBJ databases">
        <title>Chitinophagaceae sp. K23C18032701, a novel bacterium isolated from forest soil.</title>
        <authorList>
            <person name="Wang C."/>
        </authorList>
    </citation>
    <scope>NUCLEOTIDE SEQUENCE [LARGE SCALE GENOMIC DNA]</scope>
    <source>
        <strain evidence="3 4">K23C18032701</strain>
    </source>
</reference>
<comment type="caution">
    <text evidence="3">The sequence shown here is derived from an EMBL/GenBank/DDBJ whole genome shotgun (WGS) entry which is preliminary data.</text>
</comment>